<proteinExistence type="predicted"/>
<reference evidence="4 5" key="1">
    <citation type="submission" date="2019-07" db="EMBL/GenBank/DDBJ databases">
        <title>Tomitella cavernea sp. nov., an actinomycete isolated from soil.</title>
        <authorList>
            <person name="Cheng J."/>
        </authorList>
    </citation>
    <scope>NUCLEOTIDE SEQUENCE [LARGE SCALE GENOMIC DNA]</scope>
    <source>
        <strain evidence="4 5">HY188</strain>
    </source>
</reference>
<feature type="domain" description="Low molecular weight protein antigen 6 PH" evidence="3">
    <location>
        <begin position="95"/>
        <end position="164"/>
    </location>
</feature>
<evidence type="ECO:0000256" key="2">
    <source>
        <dbReference type="SAM" id="Phobius"/>
    </source>
</evidence>
<keyword evidence="2" id="KW-0812">Transmembrane</keyword>
<dbReference type="EMBL" id="CP041765">
    <property type="protein sequence ID" value="QDQ99199.1"/>
    <property type="molecule type" value="Genomic_DNA"/>
</dbReference>
<evidence type="ECO:0000313" key="4">
    <source>
        <dbReference type="EMBL" id="QDQ99199.1"/>
    </source>
</evidence>
<reference evidence="4 5" key="2">
    <citation type="submission" date="2019-07" db="EMBL/GenBank/DDBJ databases">
        <authorList>
            <person name="Huang Y."/>
        </authorList>
    </citation>
    <scope>NUCLEOTIDE SEQUENCE [LARGE SCALE GENOMIC DNA]</scope>
    <source>
        <strain evidence="4 5">HY188</strain>
    </source>
</reference>
<organism evidence="4 5">
    <name type="scientific">Tomitella fengzijianii</name>
    <dbReference type="NCBI Taxonomy" id="2597660"/>
    <lineage>
        <taxon>Bacteria</taxon>
        <taxon>Bacillati</taxon>
        <taxon>Actinomycetota</taxon>
        <taxon>Actinomycetes</taxon>
        <taxon>Mycobacteriales</taxon>
        <taxon>Tomitella</taxon>
    </lineage>
</organism>
<dbReference type="Pfam" id="PF10756">
    <property type="entry name" value="bPH_6"/>
    <property type="match status" value="1"/>
</dbReference>
<dbReference type="AlphaFoldDB" id="A0A516X802"/>
<protein>
    <submittedName>
        <fullName evidence="4">PH domain-containing protein</fullName>
    </submittedName>
</protein>
<evidence type="ECO:0000313" key="5">
    <source>
        <dbReference type="Proteomes" id="UP000317344"/>
    </source>
</evidence>
<accession>A0A516X802</accession>
<feature type="transmembrane region" description="Helical" evidence="2">
    <location>
        <begin position="77"/>
        <end position="94"/>
    </location>
</feature>
<evidence type="ECO:0000256" key="1">
    <source>
        <dbReference type="SAM" id="MobiDB-lite"/>
    </source>
</evidence>
<dbReference type="KEGG" id="toy:FO059_09065"/>
<name>A0A516X802_9ACTN</name>
<dbReference type="InterPro" id="IPR019692">
    <property type="entry name" value="CFP-6_PH"/>
</dbReference>
<feature type="region of interest" description="Disordered" evidence="1">
    <location>
        <begin position="1"/>
        <end position="21"/>
    </location>
</feature>
<evidence type="ECO:0000259" key="3">
    <source>
        <dbReference type="Pfam" id="PF10756"/>
    </source>
</evidence>
<keyword evidence="2" id="KW-0472">Membrane</keyword>
<dbReference type="OrthoDB" id="5191452at2"/>
<keyword evidence="2" id="KW-1133">Transmembrane helix</keyword>
<feature type="transmembrane region" description="Helical" evidence="2">
    <location>
        <begin position="42"/>
        <end position="65"/>
    </location>
</feature>
<dbReference type="Proteomes" id="UP000317344">
    <property type="component" value="Chromosome"/>
</dbReference>
<keyword evidence="5" id="KW-1185">Reference proteome</keyword>
<gene>
    <name evidence="4" type="ORF">FO059_09065</name>
</gene>
<sequence>MVDDAAQSVGRDTQAGRAGPVAVDDPDRFQWDLVARSRRSSLYAIGVAIFLVVVFTVLGSLLRIADTGVHFRIWDQISIALIGVLMGCGVLLFTRPRLRVGPQGISVRNLFSDKFIQWDLVQRITFPEGASWARIDLPDDEYVPVLAVQINDRGRSVEAVKRFRALQRLYAGGQGREAAGGQD</sequence>